<dbReference type="InterPro" id="IPR011051">
    <property type="entry name" value="RmlC_Cupin_sf"/>
</dbReference>
<organism evidence="2 3">
    <name type="scientific">Paraburkholderia panacisoli</name>
    <dbReference type="NCBI Taxonomy" id="2603818"/>
    <lineage>
        <taxon>Bacteria</taxon>
        <taxon>Pseudomonadati</taxon>
        <taxon>Pseudomonadota</taxon>
        <taxon>Betaproteobacteria</taxon>
        <taxon>Burkholderiales</taxon>
        <taxon>Burkholderiaceae</taxon>
        <taxon>Paraburkholderia</taxon>
    </lineage>
</organism>
<dbReference type="InterPro" id="IPR013096">
    <property type="entry name" value="Cupin_2"/>
</dbReference>
<dbReference type="Proteomes" id="UP000325273">
    <property type="component" value="Unassembled WGS sequence"/>
</dbReference>
<name>A0A5B0FYC1_9BURK</name>
<dbReference type="EMBL" id="VTUZ01000103">
    <property type="protein sequence ID" value="KAA0996144.1"/>
    <property type="molecule type" value="Genomic_DNA"/>
</dbReference>
<dbReference type="Gene3D" id="2.60.120.10">
    <property type="entry name" value="Jelly Rolls"/>
    <property type="match status" value="1"/>
</dbReference>
<dbReference type="Pfam" id="PF07883">
    <property type="entry name" value="Cupin_2"/>
    <property type="match status" value="1"/>
</dbReference>
<proteinExistence type="predicted"/>
<feature type="domain" description="Cupin type-2" evidence="1">
    <location>
        <begin position="70"/>
        <end position="141"/>
    </location>
</feature>
<evidence type="ECO:0000313" key="2">
    <source>
        <dbReference type="EMBL" id="KAA0996144.1"/>
    </source>
</evidence>
<dbReference type="InterPro" id="IPR014710">
    <property type="entry name" value="RmlC-like_jellyroll"/>
</dbReference>
<keyword evidence="3" id="KW-1185">Reference proteome</keyword>
<reference evidence="2 3" key="1">
    <citation type="submission" date="2019-08" db="EMBL/GenBank/DDBJ databases">
        <title>Paraburkholderia sp. DCY113.</title>
        <authorList>
            <person name="Kang J."/>
        </authorList>
    </citation>
    <scope>NUCLEOTIDE SEQUENCE [LARGE SCALE GENOMIC DNA]</scope>
    <source>
        <strain evidence="2 3">DCY113</strain>
    </source>
</reference>
<protein>
    <submittedName>
        <fullName evidence="2">Cupin domain-containing protein</fullName>
    </submittedName>
</protein>
<dbReference type="RefSeq" id="WP_149676898.1">
    <property type="nucleotide sequence ID" value="NZ_VTUZ01000103.1"/>
</dbReference>
<dbReference type="AlphaFoldDB" id="A0A5B0FYC1"/>
<sequence length="185" mass="20164">MSNSMDSYIARLKDLKPSAAAYEDPSIGVPVGAYEMLAARTIYRVMASERGARSVSKPAIVTHDGFQLGFVECPPGNGAALHKHEQTQESFMPLTGRFEVRWGDRGEHATVLEPFDVFAVPAGVYRSFKNLENETAKMLVFVRGSEQTVMNDLVYDKASGEAVLAAYGPQVLSNLSRIGIAFSDV</sequence>
<comment type="caution">
    <text evidence="2">The sequence shown here is derived from an EMBL/GenBank/DDBJ whole genome shotgun (WGS) entry which is preliminary data.</text>
</comment>
<evidence type="ECO:0000313" key="3">
    <source>
        <dbReference type="Proteomes" id="UP000325273"/>
    </source>
</evidence>
<dbReference type="SUPFAM" id="SSF51182">
    <property type="entry name" value="RmlC-like cupins"/>
    <property type="match status" value="1"/>
</dbReference>
<accession>A0A5B0FYC1</accession>
<evidence type="ECO:0000259" key="1">
    <source>
        <dbReference type="Pfam" id="PF07883"/>
    </source>
</evidence>
<gene>
    <name evidence="2" type="ORF">FVF58_50390</name>
</gene>